<evidence type="ECO:0000256" key="1">
    <source>
        <dbReference type="SAM" id="SignalP"/>
    </source>
</evidence>
<dbReference type="PANTHER" id="PTHR15297">
    <property type="entry name" value="IMMUNOGLOBULIN SUPERFAMILY MEMBER 6"/>
    <property type="match status" value="1"/>
</dbReference>
<name>G3PCA6_GASAC</name>
<reference evidence="3" key="2">
    <citation type="submission" date="2024-04" db="UniProtKB">
        <authorList>
            <consortium name="Ensembl"/>
        </authorList>
    </citation>
    <scope>IDENTIFICATION</scope>
</reference>
<dbReference type="InterPro" id="IPR013783">
    <property type="entry name" value="Ig-like_fold"/>
</dbReference>
<dbReference type="Ensembl" id="ENSGACT00000015259.1">
    <property type="protein sequence ID" value="ENSGACP00000015230.1"/>
    <property type="gene ID" value="ENSGACG00000011520.1"/>
</dbReference>
<sequence>MDRLVWFSLLLSYLPLTVTVTESVTKNESCFPPPKKILLRQTGRIAVLNCPIESHCFKDLRYRWFVFKENMHAHLDFRSDFGLEKYTQEGASLQINSVQVNDSGIYHCAVESGVDPAPRAQHVALGTTLVVRGKNPKWHTGPRYVDVDLR</sequence>
<feature type="domain" description="Ig-like" evidence="2">
    <location>
        <begin position="33"/>
        <end position="124"/>
    </location>
</feature>
<evidence type="ECO:0000313" key="3">
    <source>
        <dbReference type="Ensembl" id="ENSGACP00000015230.1"/>
    </source>
</evidence>
<reference evidence="3" key="1">
    <citation type="submission" date="2006-01" db="EMBL/GenBank/DDBJ databases">
        <authorList>
            <person name="Lindblad-Toh K."/>
            <person name="Mauceli E."/>
            <person name="Grabherr M."/>
            <person name="Chang J.L."/>
            <person name="Lander E.S."/>
        </authorList>
    </citation>
    <scope>NUCLEOTIDE SEQUENCE [LARGE SCALE GENOMIC DNA]</scope>
</reference>
<dbReference type="AlphaFoldDB" id="G3PCA6"/>
<protein>
    <recommendedName>
        <fullName evidence="2">Ig-like domain-containing protein</fullName>
    </recommendedName>
</protein>
<dbReference type="InParanoid" id="G3PCA6"/>
<dbReference type="InterPro" id="IPR039089">
    <property type="entry name" value="IGSF6"/>
</dbReference>
<dbReference type="OMA" id="KENMHAH"/>
<keyword evidence="1" id="KW-0732">Signal</keyword>
<dbReference type="Gene3D" id="2.60.40.10">
    <property type="entry name" value="Immunoglobulins"/>
    <property type="match status" value="1"/>
</dbReference>
<proteinExistence type="predicted"/>
<dbReference type="InterPro" id="IPR007110">
    <property type="entry name" value="Ig-like_dom"/>
</dbReference>
<dbReference type="PROSITE" id="PS50835">
    <property type="entry name" value="IG_LIKE"/>
    <property type="match status" value="1"/>
</dbReference>
<dbReference type="SUPFAM" id="SSF48726">
    <property type="entry name" value="Immunoglobulin"/>
    <property type="match status" value="1"/>
</dbReference>
<dbReference type="InterPro" id="IPR003599">
    <property type="entry name" value="Ig_sub"/>
</dbReference>
<dbReference type="InterPro" id="IPR036179">
    <property type="entry name" value="Ig-like_dom_sf"/>
</dbReference>
<accession>G3PCA6</accession>
<organism evidence="3">
    <name type="scientific">Gasterosteus aculeatus</name>
    <name type="common">Three-spined stickleback</name>
    <dbReference type="NCBI Taxonomy" id="69293"/>
    <lineage>
        <taxon>Eukaryota</taxon>
        <taxon>Metazoa</taxon>
        <taxon>Chordata</taxon>
        <taxon>Craniata</taxon>
        <taxon>Vertebrata</taxon>
        <taxon>Euteleostomi</taxon>
        <taxon>Actinopterygii</taxon>
        <taxon>Neopterygii</taxon>
        <taxon>Teleostei</taxon>
        <taxon>Neoteleostei</taxon>
        <taxon>Acanthomorphata</taxon>
        <taxon>Eupercaria</taxon>
        <taxon>Perciformes</taxon>
        <taxon>Cottioidei</taxon>
        <taxon>Gasterosteales</taxon>
        <taxon>Gasterosteidae</taxon>
        <taxon>Gasterosteus</taxon>
    </lineage>
</organism>
<evidence type="ECO:0000259" key="2">
    <source>
        <dbReference type="PROSITE" id="PS50835"/>
    </source>
</evidence>
<feature type="chain" id="PRO_5003449566" description="Ig-like domain-containing protein" evidence="1">
    <location>
        <begin position="20"/>
        <end position="150"/>
    </location>
</feature>
<dbReference type="Bgee" id="ENSGACG00000011520">
    <property type="expression patterns" value="Expressed in head kidney and 6 other cell types or tissues"/>
</dbReference>
<feature type="signal peptide" evidence="1">
    <location>
        <begin position="1"/>
        <end position="19"/>
    </location>
</feature>
<dbReference type="SMART" id="SM00409">
    <property type="entry name" value="IG"/>
    <property type="match status" value="1"/>
</dbReference>
<dbReference type="PANTHER" id="PTHR15297:SF2">
    <property type="entry name" value="IMMUNOGLOBULIN SUPERFAMILY MEMBER 6"/>
    <property type="match status" value="1"/>
</dbReference>